<keyword evidence="5 8" id="KW-1133">Transmembrane helix</keyword>
<comment type="caution">
    <text evidence="10">The sequence shown here is derived from an EMBL/GenBank/DDBJ whole genome shotgun (WGS) entry which is preliminary data.</text>
</comment>
<keyword evidence="4 8" id="KW-0812">Transmembrane</keyword>
<name>A0ABP9J6N8_9MICO</name>
<dbReference type="InterPro" id="IPR000620">
    <property type="entry name" value="EamA_dom"/>
</dbReference>
<feature type="transmembrane region" description="Helical" evidence="8">
    <location>
        <begin position="262"/>
        <end position="285"/>
    </location>
</feature>
<feature type="transmembrane region" description="Helical" evidence="8">
    <location>
        <begin position="134"/>
        <end position="156"/>
    </location>
</feature>
<dbReference type="InterPro" id="IPR037185">
    <property type="entry name" value="EmrE-like"/>
</dbReference>
<dbReference type="PANTHER" id="PTHR42920:SF11">
    <property type="entry name" value="INNER MEMBRANE PROTEIN YTFF"/>
    <property type="match status" value="1"/>
</dbReference>
<feature type="transmembrane region" description="Helical" evidence="8">
    <location>
        <begin position="318"/>
        <end position="336"/>
    </location>
</feature>
<evidence type="ECO:0000256" key="5">
    <source>
        <dbReference type="ARBA" id="ARBA00022989"/>
    </source>
</evidence>
<dbReference type="Proteomes" id="UP001500427">
    <property type="component" value="Unassembled WGS sequence"/>
</dbReference>
<evidence type="ECO:0000259" key="9">
    <source>
        <dbReference type="Pfam" id="PF00892"/>
    </source>
</evidence>
<evidence type="ECO:0000256" key="8">
    <source>
        <dbReference type="SAM" id="Phobius"/>
    </source>
</evidence>
<feature type="region of interest" description="Disordered" evidence="7">
    <location>
        <begin position="1"/>
        <end position="40"/>
    </location>
</feature>
<dbReference type="SUPFAM" id="SSF103481">
    <property type="entry name" value="Multidrug resistance efflux transporter EmrE"/>
    <property type="match status" value="2"/>
</dbReference>
<keyword evidence="11" id="KW-1185">Reference proteome</keyword>
<feature type="transmembrane region" description="Helical" evidence="8">
    <location>
        <begin position="76"/>
        <end position="98"/>
    </location>
</feature>
<feature type="compositionally biased region" description="Pro residues" evidence="7">
    <location>
        <begin position="25"/>
        <end position="38"/>
    </location>
</feature>
<dbReference type="InterPro" id="IPR051258">
    <property type="entry name" value="Diverse_Substrate_Transporter"/>
</dbReference>
<keyword evidence="6 8" id="KW-0472">Membrane</keyword>
<evidence type="ECO:0000313" key="11">
    <source>
        <dbReference type="Proteomes" id="UP001500427"/>
    </source>
</evidence>
<feature type="transmembrane region" description="Helical" evidence="8">
    <location>
        <begin position="45"/>
        <end position="64"/>
    </location>
</feature>
<dbReference type="PANTHER" id="PTHR42920">
    <property type="entry name" value="OS03G0707200 PROTEIN-RELATED"/>
    <property type="match status" value="1"/>
</dbReference>
<feature type="transmembrane region" description="Helical" evidence="8">
    <location>
        <begin position="292"/>
        <end position="312"/>
    </location>
</feature>
<sequence>MGEPVGQDVQDGGASTDTGVVAPAVPGPGPRPGTPRVPRPGRHPLVGLGVALVSAAAFATSGAFGKALLVGEWSPGLVVTLRITVAALVLLVPALWSLRGRWGALRRRAWVVVGYGLTGVAGCQLAYFNAVTHLSVGVALLLEYLAPVLIVGWLWLRHRRAPRRLTVAGVVLALVGLFLVLDVVGGASVSLVGVLWGLAAAVCLVLYFLLAEHVGEDVPPLALAGGGLVVGAVSLWLAAGVGVLRMSRGAADVPLGGHVVPWWVPLLVIALVAAAFAYVTGIAAVRLLGAKVASFVALTEVLFAVVFAWLVLAELPTPVQLVGGALIVAGLIAVRADESRALPGPEALPVAEPTVGQSAG</sequence>
<accession>A0ABP9J6N8</accession>
<evidence type="ECO:0000256" key="6">
    <source>
        <dbReference type="ARBA" id="ARBA00023136"/>
    </source>
</evidence>
<feature type="transmembrane region" description="Helical" evidence="8">
    <location>
        <begin position="187"/>
        <end position="209"/>
    </location>
</feature>
<dbReference type="Pfam" id="PF00892">
    <property type="entry name" value="EamA"/>
    <property type="match status" value="2"/>
</dbReference>
<feature type="transmembrane region" description="Helical" evidence="8">
    <location>
        <begin position="110"/>
        <end position="128"/>
    </location>
</feature>
<protein>
    <submittedName>
        <fullName evidence="10">EamA family transporter</fullName>
    </submittedName>
</protein>
<feature type="domain" description="EamA" evidence="9">
    <location>
        <begin position="47"/>
        <end position="181"/>
    </location>
</feature>
<organism evidence="10 11">
    <name type="scientific">Terrabacter aeriphilus</name>
    <dbReference type="NCBI Taxonomy" id="515662"/>
    <lineage>
        <taxon>Bacteria</taxon>
        <taxon>Bacillati</taxon>
        <taxon>Actinomycetota</taxon>
        <taxon>Actinomycetes</taxon>
        <taxon>Micrococcales</taxon>
        <taxon>Intrasporangiaceae</taxon>
        <taxon>Terrabacter</taxon>
    </lineage>
</organism>
<evidence type="ECO:0000256" key="2">
    <source>
        <dbReference type="ARBA" id="ARBA00007362"/>
    </source>
</evidence>
<evidence type="ECO:0000256" key="3">
    <source>
        <dbReference type="ARBA" id="ARBA00022475"/>
    </source>
</evidence>
<keyword evidence="3" id="KW-1003">Cell membrane</keyword>
<proteinExistence type="inferred from homology"/>
<feature type="transmembrane region" description="Helical" evidence="8">
    <location>
        <begin position="165"/>
        <end position="181"/>
    </location>
</feature>
<evidence type="ECO:0000256" key="7">
    <source>
        <dbReference type="SAM" id="MobiDB-lite"/>
    </source>
</evidence>
<comment type="subcellular location">
    <subcellularLocation>
        <location evidence="1">Cell membrane</location>
        <topology evidence="1">Multi-pass membrane protein</topology>
    </subcellularLocation>
</comment>
<gene>
    <name evidence="10" type="ORF">GCM10023258_11540</name>
</gene>
<evidence type="ECO:0000313" key="10">
    <source>
        <dbReference type="EMBL" id="GAA5021821.1"/>
    </source>
</evidence>
<reference evidence="11" key="1">
    <citation type="journal article" date="2019" name="Int. J. Syst. Evol. Microbiol.">
        <title>The Global Catalogue of Microorganisms (GCM) 10K type strain sequencing project: providing services to taxonomists for standard genome sequencing and annotation.</title>
        <authorList>
            <consortium name="The Broad Institute Genomics Platform"/>
            <consortium name="The Broad Institute Genome Sequencing Center for Infectious Disease"/>
            <person name="Wu L."/>
            <person name="Ma J."/>
        </authorList>
    </citation>
    <scope>NUCLEOTIDE SEQUENCE [LARGE SCALE GENOMIC DNA]</scope>
    <source>
        <strain evidence="11">JCM 17687</strain>
    </source>
</reference>
<evidence type="ECO:0000256" key="1">
    <source>
        <dbReference type="ARBA" id="ARBA00004651"/>
    </source>
</evidence>
<comment type="similarity">
    <text evidence="2">Belongs to the EamA transporter family.</text>
</comment>
<feature type="domain" description="EamA" evidence="9">
    <location>
        <begin position="192"/>
        <end position="334"/>
    </location>
</feature>
<feature type="transmembrane region" description="Helical" evidence="8">
    <location>
        <begin position="221"/>
        <end position="242"/>
    </location>
</feature>
<evidence type="ECO:0000256" key="4">
    <source>
        <dbReference type="ARBA" id="ARBA00022692"/>
    </source>
</evidence>
<dbReference type="EMBL" id="BAABIW010000009">
    <property type="protein sequence ID" value="GAA5021821.1"/>
    <property type="molecule type" value="Genomic_DNA"/>
</dbReference>